<dbReference type="RefSeq" id="WP_377354039.1">
    <property type="nucleotide sequence ID" value="NZ_JBHTLQ010000033.1"/>
</dbReference>
<evidence type="ECO:0000313" key="4">
    <source>
        <dbReference type="Proteomes" id="UP001597216"/>
    </source>
</evidence>
<dbReference type="EMBL" id="JBHTLQ010000033">
    <property type="protein sequence ID" value="MFD1191735.1"/>
    <property type="molecule type" value="Genomic_DNA"/>
</dbReference>
<keyword evidence="1" id="KW-1133">Transmembrane helix</keyword>
<dbReference type="Proteomes" id="UP001597216">
    <property type="component" value="Unassembled WGS sequence"/>
</dbReference>
<organism evidence="3 4">
    <name type="scientific">Phenylobacterium conjunctum</name>
    <dbReference type="NCBI Taxonomy" id="1298959"/>
    <lineage>
        <taxon>Bacteria</taxon>
        <taxon>Pseudomonadati</taxon>
        <taxon>Pseudomonadota</taxon>
        <taxon>Alphaproteobacteria</taxon>
        <taxon>Caulobacterales</taxon>
        <taxon>Caulobacteraceae</taxon>
        <taxon>Phenylobacterium</taxon>
    </lineage>
</organism>
<evidence type="ECO:0000256" key="1">
    <source>
        <dbReference type="SAM" id="Phobius"/>
    </source>
</evidence>
<keyword evidence="4" id="KW-1185">Reference proteome</keyword>
<keyword evidence="3" id="KW-0560">Oxidoreductase</keyword>
<evidence type="ECO:0000259" key="2">
    <source>
        <dbReference type="Pfam" id="PF00487"/>
    </source>
</evidence>
<keyword evidence="1" id="KW-0812">Transmembrane</keyword>
<feature type="transmembrane region" description="Helical" evidence="1">
    <location>
        <begin position="192"/>
        <end position="216"/>
    </location>
</feature>
<keyword evidence="1" id="KW-0472">Membrane</keyword>
<sequence length="299" mass="33355">MDMSPVTAEGRDLSALSSQELMRLEKAIAERFMGGVPWGAVTWGLVNLAIWLSLWPLTLLGVLPLWAAFPIATLNVMLCYLPSHEAQHRIIAREGEPLFWLNELVGHLSTIPMMLPYGVARLTHYEHHKHANHPELDPDIGTKSNGPWHMIFKSIAQRQPGSAAGKSYGATLARLGTDEAKRAGLVAVVYQLAYLAVLFGMAWSGHALVALLVWWLPRQIGATYIQFYLSWAPHHPGTQLGRYKDTRSFRSKAGVIGSMGMEYHIIHHLYPRIPLMRTPAAYWALRPVLEARGCDVKGL</sequence>
<name>A0ABW3T7X4_9CAUL</name>
<gene>
    <name evidence="3" type="ORF">ACFQ27_14190</name>
</gene>
<protein>
    <submittedName>
        <fullName evidence="3">Fatty acid desaturase</fullName>
        <ecNumber evidence="3">1.14.19.-</ecNumber>
    </submittedName>
</protein>
<feature type="transmembrane region" description="Helical" evidence="1">
    <location>
        <begin position="60"/>
        <end position="81"/>
    </location>
</feature>
<dbReference type="Pfam" id="PF00487">
    <property type="entry name" value="FA_desaturase"/>
    <property type="match status" value="1"/>
</dbReference>
<feature type="transmembrane region" description="Helical" evidence="1">
    <location>
        <begin position="32"/>
        <end position="54"/>
    </location>
</feature>
<evidence type="ECO:0000313" key="3">
    <source>
        <dbReference type="EMBL" id="MFD1191735.1"/>
    </source>
</evidence>
<dbReference type="InterPro" id="IPR005804">
    <property type="entry name" value="FA_desaturase_dom"/>
</dbReference>
<accession>A0ABW3T7X4</accession>
<dbReference type="GO" id="GO:0016491">
    <property type="term" value="F:oxidoreductase activity"/>
    <property type="evidence" value="ECO:0007669"/>
    <property type="project" value="UniProtKB-KW"/>
</dbReference>
<proteinExistence type="predicted"/>
<feature type="domain" description="Fatty acid desaturase" evidence="2">
    <location>
        <begin position="64"/>
        <end position="292"/>
    </location>
</feature>
<dbReference type="EC" id="1.14.19.-" evidence="3"/>
<comment type="caution">
    <text evidence="3">The sequence shown here is derived from an EMBL/GenBank/DDBJ whole genome shotgun (WGS) entry which is preliminary data.</text>
</comment>
<reference evidence="4" key="1">
    <citation type="journal article" date="2019" name="Int. J. Syst. Evol. Microbiol.">
        <title>The Global Catalogue of Microorganisms (GCM) 10K type strain sequencing project: providing services to taxonomists for standard genome sequencing and annotation.</title>
        <authorList>
            <consortium name="The Broad Institute Genomics Platform"/>
            <consortium name="The Broad Institute Genome Sequencing Center for Infectious Disease"/>
            <person name="Wu L."/>
            <person name="Ma J."/>
        </authorList>
    </citation>
    <scope>NUCLEOTIDE SEQUENCE [LARGE SCALE GENOMIC DNA]</scope>
    <source>
        <strain evidence="4">CCUG 55074</strain>
    </source>
</reference>